<dbReference type="Gene3D" id="3.40.50.1100">
    <property type="match status" value="5"/>
</dbReference>
<dbReference type="InterPro" id="IPR036052">
    <property type="entry name" value="TrpB-like_PALP_sf"/>
</dbReference>
<reference evidence="2" key="1">
    <citation type="journal article" date="2008" name="Nat. Genet.">
        <title>The Pristionchus pacificus genome provides a unique perspective on nematode lifestyle and parasitism.</title>
        <authorList>
            <person name="Dieterich C."/>
            <person name="Clifton S.W."/>
            <person name="Schuster L.N."/>
            <person name="Chinwalla A."/>
            <person name="Delehaunty K."/>
            <person name="Dinkelacker I."/>
            <person name="Fulton L."/>
            <person name="Fulton R."/>
            <person name="Godfrey J."/>
            <person name="Minx P."/>
            <person name="Mitreva M."/>
            <person name="Roeseler W."/>
            <person name="Tian H."/>
            <person name="Witte H."/>
            <person name="Yang S.P."/>
            <person name="Wilson R.K."/>
            <person name="Sommer R.J."/>
        </authorList>
    </citation>
    <scope>NUCLEOTIDE SEQUENCE [LARGE SCALE GENOMIC DNA]</scope>
    <source>
        <strain evidence="2">PS312</strain>
    </source>
</reference>
<reference evidence="1" key="2">
    <citation type="submission" date="2022-06" db="UniProtKB">
        <authorList>
            <consortium name="EnsemblMetazoa"/>
        </authorList>
    </citation>
    <scope>IDENTIFICATION</scope>
    <source>
        <strain evidence="1">PS312</strain>
    </source>
</reference>
<accession>A0A8R1YR87</accession>
<dbReference type="Pfam" id="PF00291">
    <property type="entry name" value="PALP"/>
    <property type="match status" value="2"/>
</dbReference>
<protein>
    <submittedName>
        <fullName evidence="1">Uncharacterized protein</fullName>
    </submittedName>
</protein>
<evidence type="ECO:0000313" key="1">
    <source>
        <dbReference type="EnsemblMetazoa" id="PPA36478.1"/>
    </source>
</evidence>
<name>A0A2A6CVV2_PRIPA</name>
<dbReference type="OrthoDB" id="10259545at2759"/>
<evidence type="ECO:0000313" key="2">
    <source>
        <dbReference type="Proteomes" id="UP000005239"/>
    </source>
</evidence>
<dbReference type="EnsemblMetazoa" id="PPA36478.1">
    <property type="protein sequence ID" value="PPA36478.1"/>
    <property type="gene ID" value="WBGene00274847"/>
</dbReference>
<dbReference type="GO" id="GO:0005737">
    <property type="term" value="C:cytoplasm"/>
    <property type="evidence" value="ECO:0000318"/>
    <property type="project" value="GO_Central"/>
</dbReference>
<dbReference type="InterPro" id="IPR050214">
    <property type="entry name" value="Cys_Synth/Cystath_Beta-Synth"/>
</dbReference>
<dbReference type="SUPFAM" id="SSF53686">
    <property type="entry name" value="Tryptophan synthase beta subunit-like PLP-dependent enzymes"/>
    <property type="match status" value="3"/>
</dbReference>
<dbReference type="InterPro" id="IPR001926">
    <property type="entry name" value="TrpB-like_PALP"/>
</dbReference>
<organism evidence="1 2">
    <name type="scientific">Pristionchus pacificus</name>
    <name type="common">Parasitic nematode worm</name>
    <dbReference type="NCBI Taxonomy" id="54126"/>
    <lineage>
        <taxon>Eukaryota</taxon>
        <taxon>Metazoa</taxon>
        <taxon>Ecdysozoa</taxon>
        <taxon>Nematoda</taxon>
        <taxon>Chromadorea</taxon>
        <taxon>Rhabditida</taxon>
        <taxon>Rhabditina</taxon>
        <taxon>Diplogasteromorpha</taxon>
        <taxon>Diplogasteroidea</taxon>
        <taxon>Neodiplogasteridae</taxon>
        <taxon>Pristionchus</taxon>
    </lineage>
</organism>
<dbReference type="GO" id="GO:0019344">
    <property type="term" value="P:cysteine biosynthetic process"/>
    <property type="evidence" value="ECO:0000318"/>
    <property type="project" value="GO_Central"/>
</dbReference>
<dbReference type="PANTHER" id="PTHR10314">
    <property type="entry name" value="CYSTATHIONINE BETA-SYNTHASE"/>
    <property type="match status" value="1"/>
</dbReference>
<keyword evidence="2" id="KW-1185">Reference proteome</keyword>
<gene>
    <name evidence="1" type="primary">WBGene00274847</name>
</gene>
<sequence>MQLLGLLYLLFHAVLVSSIGIFQDVLTKGEKDWKTDAIRKLWMERAAMQHTPLVHFNVSGFPMTNFLLKNETVSTSGTLKHRFAWGLVMWAVLEGKTRSYTIPLLATPERARPTCARSLGFHISPSSEMPIWPKTDTKSTNMMHEIDVQLNATNDPLPDYFIHSSGTGGTISSVGRYIQKYLLKTKVVLADSEHSLFGDFVLSNKYSNLSFNDPGRPAWVKPGIPGIGYGYNTEPIVFGRSTSLDRSVIDEVARMPDIATVAAMRSLHRFNAGASTALNFLVSLSKAIQHKQGLLSIPSTERISIALVMGDPASFYASSYLNDSWVNSNMGWAGGMKALNCWQKKIDECIDGERVRLHDWNEGMRRLSSTPSLPIIFFSISNHCQEKAWKAYSIQKLWEERLRMDHTIQKLWEERLWMDHTMDIIYFKTFYPGIGIGPAGRSSCFVFLLSHCTPFETRVKLIHLSQLNTVSRIGISCRSLDCRCSTCKSRMKPRAVAVSGTLKHRFVWALMLWAVTENKINAKSTLYDSTSGNTGSAEAYMARLIGVPFVAVVSKDIEEEKIQQIKQFDGQIYKVESSERNAWAAKLARNNNGFFINQFGNADKAEEYHESGGYSEESSNVFHEIVEYMKFHDKHQHNYFIHSAGTGGTISSVGKYITRYLLPTMVVLADSEHSLFADYVLANNLDRSVIDEVARMPDIATVAALRSLRDHGIDAGASTAVNFLVSLSKALAHKEGTLSIPSTERISIVTIMGDPGSFYTSYLNDTWVDEKMGHAGGLDSLNCWKRKIDECACRSFSSPYFLFIFLQLLTSSNRPSLKITGTPRTQFYIKNETASPSGTLKHRFVWMLLMWAVTEGKVTRNSTVYDSTSGNTGASEAYMCRLLGLTFVAVVSKDLEDAKIKQITQFGGEIMKVEAAERNAMAAKMAEERAGFFINQFGNADAAEEFYESGNWPYESANVFHEIGVKLRELKRPLPHYFVHSAGTGRPAWVKPGIAGIGYGYNSAPIIFGESTSLDRSVIDEVARMPDMATVAAMRSLRDMGIDAGASTALNFLVALCKAIRHKQGKLSTLRKERLRIVFIMGDPGHFYASSYLNDRWVEENMVHAGGIKTLNCWKQKIDKAISHGSDFMDGAKKSVVPSLDELSYSQSLQKTSNFQ</sequence>
<dbReference type="AlphaFoldDB" id="A0A2A6CVV2"/>
<accession>A0A2A6CVV2</accession>
<dbReference type="FunFam" id="3.40.50.1100:FF:000101">
    <property type="entry name" value="Putative pyridoxal-phosphate dependent protein F13B12.4"/>
    <property type="match status" value="2"/>
</dbReference>
<proteinExistence type="predicted"/>
<dbReference type="Proteomes" id="UP000005239">
    <property type="component" value="Unassembled WGS sequence"/>
</dbReference>